<name>A0A419S5X6_9SPHI</name>
<dbReference type="AlphaFoldDB" id="A0A419S5X6"/>
<dbReference type="EMBL" id="MBTA01000023">
    <property type="protein sequence ID" value="RKD16260.1"/>
    <property type="molecule type" value="Genomic_DNA"/>
</dbReference>
<evidence type="ECO:0000313" key="1">
    <source>
        <dbReference type="EMBL" id="RKD16260.1"/>
    </source>
</evidence>
<organism evidence="1 2">
    <name type="scientific">Pelobium manganitolerans</name>
    <dbReference type="NCBI Taxonomy" id="1842495"/>
    <lineage>
        <taxon>Bacteria</taxon>
        <taxon>Pseudomonadati</taxon>
        <taxon>Bacteroidota</taxon>
        <taxon>Sphingobacteriia</taxon>
        <taxon>Sphingobacteriales</taxon>
        <taxon>Sphingobacteriaceae</taxon>
        <taxon>Pelobium</taxon>
    </lineage>
</organism>
<sequence length="75" mass="8669">MENIIVTPKNESQLSAIKNFLKEMKVSFKTEKKDDTLLTEEEFYDKIDASIKEAKEGKVKVVNTKEELNTFLKSL</sequence>
<keyword evidence="2" id="KW-1185">Reference proteome</keyword>
<dbReference type="InterPro" id="IPR020271">
    <property type="entry name" value="Uncharacterised_MJ1172"/>
</dbReference>
<dbReference type="Pfam" id="PF10884">
    <property type="entry name" value="DUF2683"/>
    <property type="match status" value="1"/>
</dbReference>
<evidence type="ECO:0008006" key="3">
    <source>
        <dbReference type="Google" id="ProtNLM"/>
    </source>
</evidence>
<accession>A0A419S5X6</accession>
<dbReference type="OrthoDB" id="772370at2"/>
<comment type="caution">
    <text evidence="1">The sequence shown here is derived from an EMBL/GenBank/DDBJ whole genome shotgun (WGS) entry which is preliminary data.</text>
</comment>
<dbReference type="RefSeq" id="WP_120181761.1">
    <property type="nucleotide sequence ID" value="NZ_CBINCU010000010.1"/>
</dbReference>
<protein>
    <recommendedName>
        <fullName evidence="3">Prevent-host-death protein</fullName>
    </recommendedName>
</protein>
<proteinExistence type="predicted"/>
<reference evidence="1 2" key="1">
    <citation type="submission" date="2016-07" db="EMBL/GenBank/DDBJ databases">
        <title>Genome of Pelobium manganitolerans.</title>
        <authorList>
            <person name="Wu S."/>
            <person name="Wang G."/>
        </authorList>
    </citation>
    <scope>NUCLEOTIDE SEQUENCE [LARGE SCALE GENOMIC DNA]</scope>
    <source>
        <strain evidence="1 2">YS-25</strain>
    </source>
</reference>
<gene>
    <name evidence="1" type="ORF">BCY91_05150</name>
</gene>
<evidence type="ECO:0000313" key="2">
    <source>
        <dbReference type="Proteomes" id="UP000283433"/>
    </source>
</evidence>
<dbReference type="Proteomes" id="UP000283433">
    <property type="component" value="Unassembled WGS sequence"/>
</dbReference>